<dbReference type="Proteomes" id="UP000076738">
    <property type="component" value="Unassembled WGS sequence"/>
</dbReference>
<dbReference type="PANTHER" id="PTHR21248">
    <property type="entry name" value="CARDIOLIPIN SYNTHASE"/>
    <property type="match status" value="1"/>
</dbReference>
<proteinExistence type="predicted"/>
<accession>A0A167FWE0</accession>
<feature type="region of interest" description="Disordered" evidence="1">
    <location>
        <begin position="189"/>
        <end position="320"/>
    </location>
</feature>
<name>A0A167FWE0_CALVF</name>
<evidence type="ECO:0000256" key="1">
    <source>
        <dbReference type="SAM" id="MobiDB-lite"/>
    </source>
</evidence>
<dbReference type="GO" id="GO:0032049">
    <property type="term" value="P:cardiolipin biosynthetic process"/>
    <property type="evidence" value="ECO:0007669"/>
    <property type="project" value="UniProtKB-ARBA"/>
</dbReference>
<evidence type="ECO:0000313" key="4">
    <source>
        <dbReference type="Proteomes" id="UP000076738"/>
    </source>
</evidence>
<dbReference type="Pfam" id="PF13091">
    <property type="entry name" value="PLDc_2"/>
    <property type="match status" value="1"/>
</dbReference>
<organism evidence="3 4">
    <name type="scientific">Calocera viscosa (strain TUFC12733)</name>
    <dbReference type="NCBI Taxonomy" id="1330018"/>
    <lineage>
        <taxon>Eukaryota</taxon>
        <taxon>Fungi</taxon>
        <taxon>Dikarya</taxon>
        <taxon>Basidiomycota</taxon>
        <taxon>Agaricomycotina</taxon>
        <taxon>Dacrymycetes</taxon>
        <taxon>Dacrymycetales</taxon>
        <taxon>Dacrymycetaceae</taxon>
        <taxon>Calocera</taxon>
    </lineage>
</organism>
<dbReference type="InterPro" id="IPR025202">
    <property type="entry name" value="PLD-like_dom"/>
</dbReference>
<dbReference type="SMART" id="SM00155">
    <property type="entry name" value="PLDc"/>
    <property type="match status" value="2"/>
</dbReference>
<feature type="domain" description="PLD phosphodiesterase" evidence="2">
    <location>
        <begin position="127"/>
        <end position="154"/>
    </location>
</feature>
<evidence type="ECO:0000259" key="2">
    <source>
        <dbReference type="PROSITE" id="PS50035"/>
    </source>
</evidence>
<dbReference type="InterPro" id="IPR001736">
    <property type="entry name" value="PLipase_D/transphosphatidylase"/>
</dbReference>
<dbReference type="SUPFAM" id="SSF56024">
    <property type="entry name" value="Phospholipase D/nuclease"/>
    <property type="match status" value="2"/>
</dbReference>
<feature type="compositionally biased region" description="Low complexity" evidence="1">
    <location>
        <begin position="295"/>
        <end position="316"/>
    </location>
</feature>
<reference evidence="3 4" key="1">
    <citation type="journal article" date="2016" name="Mol. Biol. Evol.">
        <title>Comparative Genomics of Early-Diverging Mushroom-Forming Fungi Provides Insights into the Origins of Lignocellulose Decay Capabilities.</title>
        <authorList>
            <person name="Nagy L.G."/>
            <person name="Riley R."/>
            <person name="Tritt A."/>
            <person name="Adam C."/>
            <person name="Daum C."/>
            <person name="Floudas D."/>
            <person name="Sun H."/>
            <person name="Yadav J.S."/>
            <person name="Pangilinan J."/>
            <person name="Larsson K.H."/>
            <person name="Matsuura K."/>
            <person name="Barry K."/>
            <person name="Labutti K."/>
            <person name="Kuo R."/>
            <person name="Ohm R.A."/>
            <person name="Bhattacharya S.S."/>
            <person name="Shirouzu T."/>
            <person name="Yoshinaga Y."/>
            <person name="Martin F.M."/>
            <person name="Grigoriev I.V."/>
            <person name="Hibbett D.S."/>
        </authorList>
    </citation>
    <scope>NUCLEOTIDE SEQUENCE [LARGE SCALE GENOMIC DNA]</scope>
    <source>
        <strain evidence="3 4">TUFC12733</strain>
    </source>
</reference>
<dbReference type="CDD" id="cd00138">
    <property type="entry name" value="PLDc_SF"/>
    <property type="match status" value="1"/>
</dbReference>
<dbReference type="EMBL" id="KV417359">
    <property type="protein sequence ID" value="KZO89916.1"/>
    <property type="molecule type" value="Genomic_DNA"/>
</dbReference>
<dbReference type="PANTHER" id="PTHR21248:SF22">
    <property type="entry name" value="PHOSPHOLIPASE D"/>
    <property type="match status" value="1"/>
</dbReference>
<dbReference type="Gene3D" id="3.30.870.10">
    <property type="entry name" value="Endonuclease Chain A"/>
    <property type="match status" value="2"/>
</dbReference>
<feature type="compositionally biased region" description="Basic and acidic residues" evidence="1">
    <location>
        <begin position="215"/>
        <end position="263"/>
    </location>
</feature>
<dbReference type="STRING" id="1330018.A0A167FWE0"/>
<dbReference type="PROSITE" id="PS50035">
    <property type="entry name" value="PLD"/>
    <property type="match status" value="2"/>
</dbReference>
<gene>
    <name evidence="3" type="ORF">CALVIDRAFT_543148</name>
</gene>
<feature type="non-terminal residue" evidence="3">
    <location>
        <position position="1"/>
    </location>
</feature>
<sequence>MVGCVSPPLLGSNGTIPLTIVSVIPDIMRHYGSVLSRASAEVILCTNYWEPSASSDIIADSLRTLSKRMQDAGGKAVVKLMYDRGTPKQVVQNHAPVLPKDWASVKLPSQEELPGISMEVINFHRPLLGTFHSKYLIVDRKVALLSSNNIQDRPNVEMMIHLEGPIVDSFLDMALLTWHNRMVPPLPSLLNPPGEEGAVTAPGVNGQTGETAQASHHEAGHEYRFGKENPWLKETGLEGKERVGEAREELRRQHEQGEMHGEEGVGGESAPDAGSAARGAGDAAPAATDGEAVEHPAGGDAAQHPAADATGAAANDQTDEAEVKAVDGALFDRDGGKETPAHIAQHLDIKTHVDPTVPQLAGDDFRPHILHKEHEPFPIAMVNRVPHGAPGHEDVRVPQDAAWLAALGYAQQSVFIQTPTFNASPVIPATLDACRRGVTVTLYLDLGFNDSGEQIPGQGGTNEQVVSGMYKTLHEENKGDEKNLKVYWYTSKDQVSPLNAKAKQRNCHVKFMSVDDQIAILGNGNQDTQSWFHSQEINVLVDAPQLIAEWHQGLNANQNTRLYGLVDEDGIWRYKEGEKKGQKLEALGETSGNPAARVKGLTGAVKRVQGKGGF</sequence>
<feature type="domain" description="PLD phosphodiesterase" evidence="2">
    <location>
        <begin position="508"/>
        <end position="530"/>
    </location>
</feature>
<protein>
    <recommendedName>
        <fullName evidence="2">PLD phosphodiesterase domain-containing protein</fullName>
    </recommendedName>
</protein>
<feature type="compositionally biased region" description="Polar residues" evidence="1">
    <location>
        <begin position="205"/>
        <end position="214"/>
    </location>
</feature>
<feature type="compositionally biased region" description="Low complexity" evidence="1">
    <location>
        <begin position="268"/>
        <end position="287"/>
    </location>
</feature>
<dbReference type="AlphaFoldDB" id="A0A167FWE0"/>
<dbReference type="GO" id="GO:0030572">
    <property type="term" value="F:phosphatidyltransferase activity"/>
    <property type="evidence" value="ECO:0007669"/>
    <property type="project" value="UniProtKB-ARBA"/>
</dbReference>
<keyword evidence="4" id="KW-1185">Reference proteome</keyword>
<dbReference type="OrthoDB" id="9997422at2759"/>
<evidence type="ECO:0000313" key="3">
    <source>
        <dbReference type="EMBL" id="KZO89916.1"/>
    </source>
</evidence>